<evidence type="ECO:0000256" key="8">
    <source>
        <dbReference type="ARBA" id="ARBA00083752"/>
    </source>
</evidence>
<evidence type="ECO:0000256" key="1">
    <source>
        <dbReference type="ARBA" id="ARBA00004173"/>
    </source>
</evidence>
<dbReference type="AlphaFoldDB" id="A0A914AM96"/>
<evidence type="ECO:0000256" key="9">
    <source>
        <dbReference type="SAM" id="Coils"/>
    </source>
</evidence>
<name>A0A914AM96_PATMI</name>
<dbReference type="InterPro" id="IPR039145">
    <property type="entry name" value="Ribosomal_mL40_metazoa/plant"/>
</dbReference>
<keyword evidence="6" id="KW-0687">Ribonucleoprotein</keyword>
<dbReference type="OrthoDB" id="5977625at2759"/>
<keyword evidence="4" id="KW-0689">Ribosomal protein</keyword>
<reference evidence="11" key="1">
    <citation type="submission" date="2022-11" db="UniProtKB">
        <authorList>
            <consortium name="EnsemblMetazoa"/>
        </authorList>
    </citation>
    <scope>IDENTIFICATION</scope>
</reference>
<evidence type="ECO:0000256" key="3">
    <source>
        <dbReference type="ARBA" id="ARBA00022946"/>
    </source>
</evidence>
<dbReference type="Gene3D" id="6.10.250.3440">
    <property type="match status" value="1"/>
</dbReference>
<keyword evidence="12" id="KW-1185">Reference proteome</keyword>
<protein>
    <recommendedName>
        <fullName evidence="7">Large ribosomal subunit protein mL40</fullName>
    </recommendedName>
    <alternativeName>
        <fullName evidence="8">39S ribosomal protein L40, mitochondrial</fullName>
    </alternativeName>
</protein>
<evidence type="ECO:0000313" key="12">
    <source>
        <dbReference type="Proteomes" id="UP000887568"/>
    </source>
</evidence>
<evidence type="ECO:0000256" key="7">
    <source>
        <dbReference type="ARBA" id="ARBA00035192"/>
    </source>
</evidence>
<keyword evidence="9" id="KW-0175">Coiled coil</keyword>
<dbReference type="PANTHER" id="PTHR13359:SF2">
    <property type="entry name" value="LARGE RIBOSOMAL SUBUNIT PROTEIN ML40"/>
    <property type="match status" value="1"/>
</dbReference>
<evidence type="ECO:0000256" key="6">
    <source>
        <dbReference type="ARBA" id="ARBA00023274"/>
    </source>
</evidence>
<dbReference type="OMA" id="KEWARYK"/>
<dbReference type="InterPro" id="IPR019192">
    <property type="entry name" value="Ribosomal_mL40"/>
</dbReference>
<evidence type="ECO:0000256" key="4">
    <source>
        <dbReference type="ARBA" id="ARBA00022980"/>
    </source>
</evidence>
<comment type="similarity">
    <text evidence="2">Belongs to the mitochondrion-specific ribosomal protein mL40 family.</text>
</comment>
<evidence type="ECO:0000256" key="2">
    <source>
        <dbReference type="ARBA" id="ARBA00009360"/>
    </source>
</evidence>
<feature type="coiled-coil region" evidence="9">
    <location>
        <begin position="133"/>
        <end position="167"/>
    </location>
</feature>
<dbReference type="GeneID" id="119735511"/>
<keyword evidence="3" id="KW-0809">Transit peptide</keyword>
<evidence type="ECO:0000313" key="11">
    <source>
        <dbReference type="EnsemblMetazoa" id="XP_038065150.1"/>
    </source>
</evidence>
<evidence type="ECO:0000256" key="10">
    <source>
        <dbReference type="SAM" id="MobiDB-lite"/>
    </source>
</evidence>
<evidence type="ECO:0000256" key="5">
    <source>
        <dbReference type="ARBA" id="ARBA00023128"/>
    </source>
</evidence>
<organism evidence="11 12">
    <name type="scientific">Patiria miniata</name>
    <name type="common">Bat star</name>
    <name type="synonym">Asterina miniata</name>
    <dbReference type="NCBI Taxonomy" id="46514"/>
    <lineage>
        <taxon>Eukaryota</taxon>
        <taxon>Metazoa</taxon>
        <taxon>Echinodermata</taxon>
        <taxon>Eleutherozoa</taxon>
        <taxon>Asterozoa</taxon>
        <taxon>Asteroidea</taxon>
        <taxon>Valvatacea</taxon>
        <taxon>Valvatida</taxon>
        <taxon>Asterinidae</taxon>
        <taxon>Patiria</taxon>
    </lineage>
</organism>
<dbReference type="RefSeq" id="XP_038065150.1">
    <property type="nucleotide sequence ID" value="XM_038209222.1"/>
</dbReference>
<dbReference type="FunFam" id="6.10.250.3440:FF:000001">
    <property type="entry name" value="Mitochondrial ribosomal protein L40"/>
    <property type="match status" value="1"/>
</dbReference>
<accession>A0A914AM96</accession>
<feature type="region of interest" description="Disordered" evidence="10">
    <location>
        <begin position="182"/>
        <end position="202"/>
    </location>
</feature>
<comment type="subcellular location">
    <subcellularLocation>
        <location evidence="1">Mitochondrion</location>
    </subcellularLocation>
</comment>
<dbReference type="GO" id="GO:0005762">
    <property type="term" value="C:mitochondrial large ribosomal subunit"/>
    <property type="evidence" value="ECO:0007669"/>
    <property type="project" value="InterPro"/>
</dbReference>
<dbReference type="EnsemblMetazoa" id="XM_038209222.1">
    <property type="protein sequence ID" value="XP_038065150.1"/>
    <property type="gene ID" value="LOC119735511"/>
</dbReference>
<sequence length="202" mass="23786">MATSMVHLCRSNFLRIPCLCSQTARSFFTMNGALCFRATQLLYAEPPKKKKRVDPKQEMMRQQRILKRMKKIQFKMGDPELKPIEEFRTDKKLLLDDKRKRDTPALTYEEQERRALLQKDWARHKFQEHVTETNLIQALLRSQEKALKELRAESEELYQQAIQADSNLFPFEVKGPVYTPPIPGYAKDSPDGEYVDISKQYK</sequence>
<keyword evidence="5" id="KW-0496">Mitochondrion</keyword>
<dbReference type="Pfam" id="PF09812">
    <property type="entry name" value="MRP-L28"/>
    <property type="match status" value="1"/>
</dbReference>
<dbReference type="Proteomes" id="UP000887568">
    <property type="component" value="Unplaced"/>
</dbReference>
<dbReference type="PANTHER" id="PTHR13359">
    <property type="entry name" value="39S RIBOSOMAL PROTEIN L40, MITOCHONDRIAL"/>
    <property type="match status" value="1"/>
</dbReference>
<proteinExistence type="inferred from homology"/>